<gene>
    <name evidence="1" type="ORF">GCL60_16340</name>
</gene>
<evidence type="ECO:0000313" key="1">
    <source>
        <dbReference type="EMBL" id="KAB8035797.1"/>
    </source>
</evidence>
<sequence length="133" mass="15633">MKYQRYLSYPSFFDLACKLSSKEINISPNDYIYSEAAYIDKNDGLEQLIFLSKELKYIHLFNEIYDSNDEVAVDFIGKFKIDVVVYDESSDFENELHFHCGDQVFDFYNIDDLFDLELREKLFNSVQGAQKAA</sequence>
<proteinExistence type="predicted"/>
<evidence type="ECO:0000313" key="2">
    <source>
        <dbReference type="Proteomes" id="UP000437748"/>
    </source>
</evidence>
<comment type="caution">
    <text evidence="1">The sequence shown here is derived from an EMBL/GenBank/DDBJ whole genome shotgun (WGS) entry which is preliminary data.</text>
</comment>
<dbReference type="AlphaFoldDB" id="A0A6N6VP53"/>
<reference evidence="1 2" key="1">
    <citation type="submission" date="2019-10" db="EMBL/GenBank/DDBJ databases">
        <title>New species of Slilvanegrellaceae.</title>
        <authorList>
            <person name="Pitt A."/>
            <person name="Hahn M.W."/>
        </authorList>
    </citation>
    <scope>NUCLEOTIDE SEQUENCE [LARGE SCALE GENOMIC DNA]</scope>
    <source>
        <strain evidence="1 2">SP-Ram-0.45-NSY-1</strain>
    </source>
</reference>
<organism evidence="1 2">
    <name type="scientific">Silvanigrella paludirubra</name>
    <dbReference type="NCBI Taxonomy" id="2499159"/>
    <lineage>
        <taxon>Bacteria</taxon>
        <taxon>Pseudomonadati</taxon>
        <taxon>Bdellovibrionota</taxon>
        <taxon>Oligoflexia</taxon>
        <taxon>Silvanigrellales</taxon>
        <taxon>Silvanigrellaceae</taxon>
        <taxon>Silvanigrella</taxon>
    </lineage>
</organism>
<keyword evidence="2" id="KW-1185">Reference proteome</keyword>
<accession>A0A6N6VP53</accession>
<dbReference type="EMBL" id="WFLM01000009">
    <property type="protein sequence ID" value="KAB8035797.1"/>
    <property type="molecule type" value="Genomic_DNA"/>
</dbReference>
<dbReference type="Proteomes" id="UP000437748">
    <property type="component" value="Unassembled WGS sequence"/>
</dbReference>
<name>A0A6N6VP53_9BACT</name>
<dbReference type="RefSeq" id="WP_153421822.1">
    <property type="nucleotide sequence ID" value="NZ_WFLM01000009.1"/>
</dbReference>
<protein>
    <submittedName>
        <fullName evidence="1">Uncharacterized protein</fullName>
    </submittedName>
</protein>